<comment type="subcellular location">
    <subcellularLocation>
        <location evidence="1">Membrane</location>
    </subcellularLocation>
</comment>
<gene>
    <name evidence="7" type="ORF">PMAYCL1PPCAC_17207</name>
</gene>
<accession>A0AAN5CM80</accession>
<evidence type="ECO:0000256" key="2">
    <source>
        <dbReference type="ARBA" id="ARBA00022692"/>
    </source>
</evidence>
<dbReference type="InterPro" id="IPR052665">
    <property type="entry name" value="Neuropeptide-GPCR"/>
</dbReference>
<feature type="transmembrane region" description="Helical" evidence="5">
    <location>
        <begin position="111"/>
        <end position="131"/>
    </location>
</feature>
<feature type="non-terminal residue" evidence="7">
    <location>
        <position position="221"/>
    </location>
</feature>
<feature type="transmembrane region" description="Helical" evidence="5">
    <location>
        <begin position="152"/>
        <end position="173"/>
    </location>
</feature>
<protein>
    <recommendedName>
        <fullName evidence="6">G-protein coupled receptors family 1 profile domain-containing protein</fullName>
    </recommendedName>
</protein>
<dbReference type="PANTHER" id="PTHR24224:SF37">
    <property type="entry name" value="G-PROTEIN COUPLED RECEPTORS FAMILY 1 PROFILE DOMAIN-CONTAINING PROTEIN"/>
    <property type="match status" value="1"/>
</dbReference>
<feature type="transmembrane region" description="Helical" evidence="5">
    <location>
        <begin position="193"/>
        <end position="212"/>
    </location>
</feature>
<organism evidence="7 8">
    <name type="scientific">Pristionchus mayeri</name>
    <dbReference type="NCBI Taxonomy" id="1317129"/>
    <lineage>
        <taxon>Eukaryota</taxon>
        <taxon>Metazoa</taxon>
        <taxon>Ecdysozoa</taxon>
        <taxon>Nematoda</taxon>
        <taxon>Chromadorea</taxon>
        <taxon>Rhabditida</taxon>
        <taxon>Rhabditina</taxon>
        <taxon>Diplogasteromorpha</taxon>
        <taxon>Diplogasteroidea</taxon>
        <taxon>Neodiplogasteridae</taxon>
        <taxon>Pristionchus</taxon>
    </lineage>
</organism>
<evidence type="ECO:0000256" key="4">
    <source>
        <dbReference type="ARBA" id="ARBA00023136"/>
    </source>
</evidence>
<dbReference type="Proteomes" id="UP001328107">
    <property type="component" value="Unassembled WGS sequence"/>
</dbReference>
<evidence type="ECO:0000256" key="5">
    <source>
        <dbReference type="SAM" id="Phobius"/>
    </source>
</evidence>
<sequence>IMGEYSFSTMDGREEGEKDEIVAQVRGARLERAVLITICVLGIFFNTLTLLKRRVTRPQGASATRVSLSLLRVMAGADTVCLTVMLLTLIMGQLGWRSNRLLGMIACKLNIFIVHTTSAISLYCWLVLSLVRYAAVFSPFKHLQLDRQPFRAVLLLAFVIGAAECWLLVVIEYDERSGACVNGQEDDNVERRIQIAEILLTYFLPLAAIVICDVKVLRFSD</sequence>
<feature type="domain" description="G-protein coupled receptors family 1 profile" evidence="6">
    <location>
        <begin position="42"/>
        <end position="221"/>
    </location>
</feature>
<evidence type="ECO:0000313" key="8">
    <source>
        <dbReference type="Proteomes" id="UP001328107"/>
    </source>
</evidence>
<keyword evidence="4 5" id="KW-0472">Membrane</keyword>
<dbReference type="SUPFAM" id="SSF81321">
    <property type="entry name" value="Family A G protein-coupled receptor-like"/>
    <property type="match status" value="1"/>
</dbReference>
<name>A0AAN5CM80_9BILA</name>
<proteinExistence type="predicted"/>
<feature type="non-terminal residue" evidence="7">
    <location>
        <position position="1"/>
    </location>
</feature>
<dbReference type="InterPro" id="IPR000276">
    <property type="entry name" value="GPCR_Rhodpsn"/>
</dbReference>
<dbReference type="Gene3D" id="1.20.1070.10">
    <property type="entry name" value="Rhodopsin 7-helix transmembrane proteins"/>
    <property type="match status" value="1"/>
</dbReference>
<reference evidence="8" key="1">
    <citation type="submission" date="2022-10" db="EMBL/GenBank/DDBJ databases">
        <title>Genome assembly of Pristionchus species.</title>
        <authorList>
            <person name="Yoshida K."/>
            <person name="Sommer R.J."/>
        </authorList>
    </citation>
    <scope>NUCLEOTIDE SEQUENCE [LARGE SCALE GENOMIC DNA]</scope>
    <source>
        <strain evidence="8">RS5460</strain>
    </source>
</reference>
<dbReference type="GO" id="GO:0016020">
    <property type="term" value="C:membrane"/>
    <property type="evidence" value="ECO:0007669"/>
    <property type="project" value="UniProtKB-SubCell"/>
</dbReference>
<dbReference type="InterPro" id="IPR017452">
    <property type="entry name" value="GPCR_Rhodpsn_7TM"/>
</dbReference>
<keyword evidence="3 5" id="KW-1133">Transmembrane helix</keyword>
<keyword evidence="2 5" id="KW-0812">Transmembrane</keyword>
<dbReference type="PANTHER" id="PTHR24224">
    <property type="entry name" value="CARDIOACCELERATORY PEPTIDE RECEPTOR-RELATED"/>
    <property type="match status" value="1"/>
</dbReference>
<evidence type="ECO:0000256" key="1">
    <source>
        <dbReference type="ARBA" id="ARBA00004370"/>
    </source>
</evidence>
<evidence type="ECO:0000256" key="3">
    <source>
        <dbReference type="ARBA" id="ARBA00022989"/>
    </source>
</evidence>
<feature type="transmembrane region" description="Helical" evidence="5">
    <location>
        <begin position="71"/>
        <end position="91"/>
    </location>
</feature>
<evidence type="ECO:0000259" key="6">
    <source>
        <dbReference type="PROSITE" id="PS50262"/>
    </source>
</evidence>
<dbReference type="Pfam" id="PF00001">
    <property type="entry name" value="7tm_1"/>
    <property type="match status" value="1"/>
</dbReference>
<feature type="transmembrane region" description="Helical" evidence="5">
    <location>
        <begin position="33"/>
        <end position="51"/>
    </location>
</feature>
<dbReference type="GO" id="GO:0004930">
    <property type="term" value="F:G protein-coupled receptor activity"/>
    <property type="evidence" value="ECO:0007669"/>
    <property type="project" value="InterPro"/>
</dbReference>
<dbReference type="AlphaFoldDB" id="A0AAN5CM80"/>
<evidence type="ECO:0000313" key="7">
    <source>
        <dbReference type="EMBL" id="GMR47012.1"/>
    </source>
</evidence>
<dbReference type="EMBL" id="BTRK01000004">
    <property type="protein sequence ID" value="GMR47012.1"/>
    <property type="molecule type" value="Genomic_DNA"/>
</dbReference>
<comment type="caution">
    <text evidence="7">The sequence shown here is derived from an EMBL/GenBank/DDBJ whole genome shotgun (WGS) entry which is preliminary data.</text>
</comment>
<keyword evidence="8" id="KW-1185">Reference proteome</keyword>
<dbReference type="PROSITE" id="PS50262">
    <property type="entry name" value="G_PROTEIN_RECEP_F1_2"/>
    <property type="match status" value="1"/>
</dbReference>